<dbReference type="Gene3D" id="2.10.55.10">
    <property type="entry name" value="Leishmanolysin domain 3"/>
    <property type="match status" value="1"/>
</dbReference>
<evidence type="ECO:0000256" key="17">
    <source>
        <dbReference type="PIRSR" id="PIRSR601577-2"/>
    </source>
</evidence>
<keyword evidence="21" id="KW-1185">Reference proteome</keyword>
<evidence type="ECO:0000256" key="16">
    <source>
        <dbReference type="PIRSR" id="PIRSR601577-1"/>
    </source>
</evidence>
<dbReference type="GO" id="GO:0007155">
    <property type="term" value="P:cell adhesion"/>
    <property type="evidence" value="ECO:0007669"/>
    <property type="project" value="UniProtKB-KW"/>
</dbReference>
<protein>
    <recommendedName>
        <fullName evidence="4 18">Leishmanolysin</fullName>
        <ecNumber evidence="4 18">3.4.24.36</ecNumber>
    </recommendedName>
</protein>
<dbReference type="AlphaFoldDB" id="A0A0N1IL11"/>
<comment type="similarity">
    <text evidence="3 18">Belongs to the peptidase M8 family.</text>
</comment>
<dbReference type="Gene3D" id="3.10.170.20">
    <property type="match status" value="1"/>
</dbReference>
<dbReference type="EC" id="3.4.24.36" evidence="4 18"/>
<keyword evidence="19" id="KW-0812">Transmembrane</keyword>
<comment type="catalytic activity">
    <reaction evidence="1 18">
        <text>Preference for hydrophobic residues at P1 and P1' and basic residues at P2' and P3'. A model nonapeptide is cleaved at -Ala-Tyr-|-Leu-Lys-Lys-.</text>
        <dbReference type="EC" id="3.4.24.36"/>
    </reaction>
</comment>
<keyword evidence="15" id="KW-0325">Glycoprotein</keyword>
<dbReference type="OrthoDB" id="527990at2759"/>
<comment type="cofactor">
    <cofactor evidence="17 18">
        <name>Zn(2+)</name>
        <dbReference type="ChEBI" id="CHEBI:29105"/>
    </cofactor>
    <text evidence="17 18">Binds 1 zinc ion per subunit.</text>
</comment>
<keyword evidence="14" id="KW-1015">Disulfide bond</keyword>
<evidence type="ECO:0000256" key="19">
    <source>
        <dbReference type="SAM" id="Phobius"/>
    </source>
</evidence>
<keyword evidence="12 19" id="KW-0472">Membrane</keyword>
<dbReference type="Gene3D" id="2.30.34.10">
    <property type="entry name" value="Leishmanolysin domain 4"/>
    <property type="match status" value="1"/>
</dbReference>
<dbReference type="PANTHER" id="PTHR10942">
    <property type="entry name" value="LEISHMANOLYSIN-LIKE PEPTIDASE"/>
    <property type="match status" value="1"/>
</dbReference>
<dbReference type="Pfam" id="PF01457">
    <property type="entry name" value="Peptidase_M8"/>
    <property type="match status" value="1"/>
</dbReference>
<feature type="transmembrane region" description="Helical" evidence="19">
    <location>
        <begin position="12"/>
        <end position="32"/>
    </location>
</feature>
<dbReference type="EMBL" id="LJSK01000085">
    <property type="protein sequence ID" value="KPI87511.1"/>
    <property type="molecule type" value="Genomic_DNA"/>
</dbReference>
<proteinExistence type="inferred from homology"/>
<keyword evidence="7" id="KW-0732">Signal</keyword>
<keyword evidence="11 17" id="KW-0482">Metalloprotease</keyword>
<accession>A0A0N1IL11</accession>
<evidence type="ECO:0000313" key="20">
    <source>
        <dbReference type="EMBL" id="KPI87511.1"/>
    </source>
</evidence>
<dbReference type="SUPFAM" id="SSF55486">
    <property type="entry name" value="Metalloproteases ('zincins'), catalytic domain"/>
    <property type="match status" value="1"/>
</dbReference>
<feature type="binding site" evidence="17">
    <location>
        <position position="299"/>
    </location>
    <ligand>
        <name>Zn(2+)</name>
        <dbReference type="ChEBI" id="CHEBI:29105"/>
        <note>catalytic</note>
    </ligand>
</feature>
<evidence type="ECO:0000256" key="5">
    <source>
        <dbReference type="ARBA" id="ARBA00022670"/>
    </source>
</evidence>
<evidence type="ECO:0000256" key="4">
    <source>
        <dbReference type="ARBA" id="ARBA00012397"/>
    </source>
</evidence>
<evidence type="ECO:0000256" key="13">
    <source>
        <dbReference type="ARBA" id="ARBA00023145"/>
    </source>
</evidence>
<comment type="subcellular location">
    <subcellularLocation>
        <location evidence="2">Membrane</location>
    </subcellularLocation>
</comment>
<name>A0A0N1IL11_LEPSE</name>
<evidence type="ECO:0000256" key="12">
    <source>
        <dbReference type="ARBA" id="ARBA00023136"/>
    </source>
</evidence>
<dbReference type="GO" id="GO:0004222">
    <property type="term" value="F:metalloendopeptidase activity"/>
    <property type="evidence" value="ECO:0007669"/>
    <property type="project" value="UniProtKB-UniRule"/>
</dbReference>
<dbReference type="Proteomes" id="UP000038009">
    <property type="component" value="Unassembled WGS sequence"/>
</dbReference>
<keyword evidence="8 18" id="KW-0378">Hydrolase</keyword>
<evidence type="ECO:0000256" key="3">
    <source>
        <dbReference type="ARBA" id="ARBA00005860"/>
    </source>
</evidence>
<dbReference type="GO" id="GO:0005737">
    <property type="term" value="C:cytoplasm"/>
    <property type="evidence" value="ECO:0007669"/>
    <property type="project" value="TreeGrafter"/>
</dbReference>
<evidence type="ECO:0000256" key="9">
    <source>
        <dbReference type="ARBA" id="ARBA00022833"/>
    </source>
</evidence>
<evidence type="ECO:0000256" key="7">
    <source>
        <dbReference type="ARBA" id="ARBA00022729"/>
    </source>
</evidence>
<evidence type="ECO:0000256" key="18">
    <source>
        <dbReference type="RuleBase" id="RU366077"/>
    </source>
</evidence>
<evidence type="ECO:0000256" key="10">
    <source>
        <dbReference type="ARBA" id="ARBA00022889"/>
    </source>
</evidence>
<keyword evidence="6 17" id="KW-0479">Metal-binding</keyword>
<sequence length="655" mass="70660">MVNLSSCPCLRVVVMYTVVLCFSTFITDVAAVRNVPHPVEPSLVECVHDHLAAEQEGEPLTYVSFGKAKVPSAETADSTLLTAPSDGIPLPVQHRIVEMQAVDSVSNPSASTWAPIRIAVFTPDLEDSTRYCTAVGQHRPDYYGNSIECTSAEDILTDRKKRVLMDYLLPEAVKAHASRLMVHPVAHDTTIVVKPMRGRYCGSFTVPDAHKTEGVADADFVVYAAAGPTSTPKSFIAWALTCQWFANEVRHPAVGVIYFNPRYLPETIDETLEEVALHGGDAFGSSDRLRRSAAHELLHALGFTYRVFKARGVFATVPSLRGKTNVPVLNGTAVRAAAKAHYGLSDSDLFYGLELEDEGAAGTTLSHWKRRSAKDELMAAVLNVARYSRLSIAAMEDLGFYKGNYENIEHLAYGYDSGIVMFNEKCVMEGKSNVPSVFCGTSSSSVRACTTDRLQVGHCHLTYFSSPLPSNEQYFANSPKMGGALPYMDYCPVIQGLGNAACNSGSLKVIPGSVISSSSRCFDTSNLIVRANYVTVNAICAQVHCDNKTRTYEVLVSGATSWLYCGSGGHGRTVFPANSGGNDFVSGGKIACPRYEEVCYANPDAFDGKSAASTTLTTTTTTTTTPMNNGTHRLAVCVWTVAGVLLALFATTANL</sequence>
<keyword evidence="10" id="KW-0130">Cell adhesion</keyword>
<keyword evidence="9 17" id="KW-0862">Zinc</keyword>
<keyword evidence="19" id="KW-1133">Transmembrane helix</keyword>
<dbReference type="GO" id="GO:0016020">
    <property type="term" value="C:membrane"/>
    <property type="evidence" value="ECO:0007669"/>
    <property type="project" value="UniProtKB-SubCell"/>
</dbReference>
<gene>
    <name evidence="20" type="ORF">ABL78_3422</name>
</gene>
<keyword evidence="13" id="KW-0865">Zymogen</keyword>
<reference evidence="20 21" key="1">
    <citation type="journal article" date="2015" name="PLoS Pathog.">
        <title>Leptomonas seymouri: Adaptations to the Dixenous Life Cycle Analyzed by Genome Sequencing, Transcriptome Profiling and Co-infection with Leishmania donovani.</title>
        <authorList>
            <person name="Kraeva N."/>
            <person name="Butenko A."/>
            <person name="Hlavacova J."/>
            <person name="Kostygov A."/>
            <person name="Myskova J."/>
            <person name="Grybchuk D."/>
            <person name="Lestinova T."/>
            <person name="Votypka J."/>
            <person name="Volf P."/>
            <person name="Opperdoes F."/>
            <person name="Flegontov P."/>
            <person name="Lukes J."/>
            <person name="Yurchenko V."/>
        </authorList>
    </citation>
    <scope>NUCLEOTIDE SEQUENCE [LARGE SCALE GENOMIC DNA]</scope>
    <source>
        <strain evidence="20 21">ATCC 30220</strain>
    </source>
</reference>
<comment type="caution">
    <text evidence="20">The sequence shown here is derived from an EMBL/GenBank/DDBJ whole genome shotgun (WGS) entry which is preliminary data.</text>
</comment>
<keyword evidence="5 18" id="KW-0645">Protease</keyword>
<dbReference type="Gene3D" id="3.90.132.10">
    <property type="entry name" value="Leishmanolysin , domain 2"/>
    <property type="match status" value="1"/>
</dbReference>
<organism evidence="20 21">
    <name type="scientific">Leptomonas seymouri</name>
    <dbReference type="NCBI Taxonomy" id="5684"/>
    <lineage>
        <taxon>Eukaryota</taxon>
        <taxon>Discoba</taxon>
        <taxon>Euglenozoa</taxon>
        <taxon>Kinetoplastea</taxon>
        <taxon>Metakinetoplastina</taxon>
        <taxon>Trypanosomatida</taxon>
        <taxon>Trypanosomatidae</taxon>
        <taxon>Leishmaniinae</taxon>
        <taxon>Leptomonas</taxon>
    </lineage>
</organism>
<dbReference type="OMA" id="YCGSFTV"/>
<feature type="binding site" evidence="17">
    <location>
        <position position="295"/>
    </location>
    <ligand>
        <name>Zn(2+)</name>
        <dbReference type="ChEBI" id="CHEBI:29105"/>
        <note>catalytic</note>
    </ligand>
</feature>
<evidence type="ECO:0000256" key="8">
    <source>
        <dbReference type="ARBA" id="ARBA00022801"/>
    </source>
</evidence>
<evidence type="ECO:0000313" key="21">
    <source>
        <dbReference type="Proteomes" id="UP000038009"/>
    </source>
</evidence>
<evidence type="ECO:0000256" key="2">
    <source>
        <dbReference type="ARBA" id="ARBA00004370"/>
    </source>
</evidence>
<dbReference type="VEuPathDB" id="TriTrypDB:Lsey_0085_0180"/>
<evidence type="ECO:0000256" key="6">
    <source>
        <dbReference type="ARBA" id="ARBA00022723"/>
    </source>
</evidence>
<evidence type="ECO:0000256" key="1">
    <source>
        <dbReference type="ARBA" id="ARBA00001249"/>
    </source>
</evidence>
<evidence type="ECO:0000256" key="15">
    <source>
        <dbReference type="ARBA" id="ARBA00023180"/>
    </source>
</evidence>
<dbReference type="PANTHER" id="PTHR10942:SF0">
    <property type="entry name" value="LEISHMANOLYSIN-LIKE PEPTIDASE"/>
    <property type="match status" value="1"/>
</dbReference>
<dbReference type="GO" id="GO:0046872">
    <property type="term" value="F:metal ion binding"/>
    <property type="evidence" value="ECO:0007669"/>
    <property type="project" value="UniProtKB-KW"/>
</dbReference>
<dbReference type="InterPro" id="IPR001577">
    <property type="entry name" value="Peptidase_M8"/>
</dbReference>
<dbReference type="GO" id="GO:0006508">
    <property type="term" value="P:proteolysis"/>
    <property type="evidence" value="ECO:0007669"/>
    <property type="project" value="UniProtKB-KW"/>
</dbReference>
<feature type="binding site" evidence="17">
    <location>
        <position position="367"/>
    </location>
    <ligand>
        <name>Zn(2+)</name>
        <dbReference type="ChEBI" id="CHEBI:29105"/>
        <note>catalytic</note>
    </ligand>
</feature>
<feature type="active site" evidence="16">
    <location>
        <position position="296"/>
    </location>
</feature>
<evidence type="ECO:0000256" key="11">
    <source>
        <dbReference type="ARBA" id="ARBA00023049"/>
    </source>
</evidence>
<evidence type="ECO:0000256" key="14">
    <source>
        <dbReference type="ARBA" id="ARBA00023157"/>
    </source>
</evidence>